<feature type="signal peptide" evidence="1">
    <location>
        <begin position="1"/>
        <end position="21"/>
    </location>
</feature>
<reference evidence="2 3" key="1">
    <citation type="submission" date="2018-05" db="EMBL/GenBank/DDBJ databases">
        <title>Genomic Encyclopedia of Type Strains, Phase IV (KMG-IV): sequencing the most valuable type-strain genomes for metagenomic binning, comparative biology and taxonomic classification.</title>
        <authorList>
            <person name="Goeker M."/>
        </authorList>
    </citation>
    <scope>NUCLEOTIDE SEQUENCE [LARGE SCALE GENOMIC DNA]</scope>
    <source>
        <strain evidence="2 3">DSM 16097</strain>
    </source>
</reference>
<protein>
    <submittedName>
        <fullName evidence="2">Uncharacterized protein</fullName>
    </submittedName>
</protein>
<keyword evidence="1" id="KW-0732">Signal</keyword>
<comment type="caution">
    <text evidence="2">The sequence shown here is derived from an EMBL/GenBank/DDBJ whole genome shotgun (WGS) entry which is preliminary data.</text>
</comment>
<dbReference type="EMBL" id="QGGW01000002">
    <property type="protein sequence ID" value="PWK61508.1"/>
    <property type="molecule type" value="Genomic_DNA"/>
</dbReference>
<evidence type="ECO:0000256" key="1">
    <source>
        <dbReference type="SAM" id="SignalP"/>
    </source>
</evidence>
<feature type="chain" id="PRO_5016366032" evidence="1">
    <location>
        <begin position="22"/>
        <end position="173"/>
    </location>
</feature>
<dbReference type="RefSeq" id="WP_109666488.1">
    <property type="nucleotide sequence ID" value="NZ_QGGW01000002.1"/>
</dbReference>
<organism evidence="2 3">
    <name type="scientific">Roseicyclus mahoneyensis</name>
    <dbReference type="NCBI Taxonomy" id="164332"/>
    <lineage>
        <taxon>Bacteria</taxon>
        <taxon>Pseudomonadati</taxon>
        <taxon>Pseudomonadota</taxon>
        <taxon>Alphaproteobacteria</taxon>
        <taxon>Rhodobacterales</taxon>
        <taxon>Roseobacteraceae</taxon>
        <taxon>Roseicyclus</taxon>
    </lineage>
</organism>
<dbReference type="AlphaFoldDB" id="A0A316GK70"/>
<gene>
    <name evidence="2" type="ORF">C7455_102197</name>
</gene>
<keyword evidence="3" id="KW-1185">Reference proteome</keyword>
<dbReference type="OrthoDB" id="7860723at2"/>
<evidence type="ECO:0000313" key="2">
    <source>
        <dbReference type="EMBL" id="PWK61508.1"/>
    </source>
</evidence>
<evidence type="ECO:0000313" key="3">
    <source>
        <dbReference type="Proteomes" id="UP000245708"/>
    </source>
</evidence>
<proteinExistence type="predicted"/>
<accession>A0A316GK70</accession>
<sequence>MTLRLIALAAAGLLTAHPAAATARFQFCWIGANGYTMEGQIEFPEALLDTGIINETQVTGFRVQGFHDGLPVGFWSLAMLKPETSWLLHFDTRSLQFPTGGSRSQQTYQEWNANGEVNDCGAVGGFGFNGGNWAQDVCIDNTWIEASSIDPFTPLQAYPMDVRLNCDAVLPIS</sequence>
<name>A0A316GK70_9RHOB</name>
<dbReference type="Proteomes" id="UP000245708">
    <property type="component" value="Unassembled WGS sequence"/>
</dbReference>